<dbReference type="Pfam" id="PF17147">
    <property type="entry name" value="PFOR_II"/>
    <property type="match status" value="1"/>
</dbReference>
<evidence type="ECO:0000259" key="3">
    <source>
        <dbReference type="Pfam" id="PF17147"/>
    </source>
</evidence>
<name>A0A1H9BBM7_9SPIR</name>
<sequence>MADKVLMKGNEAIGEAAVRAGCRYYFAYPITPQNEIPAYMAKRLPEVGGTFLQAESELAAINMVMGASAAGARCMTSSSSPGISLKQEGISYISGAQLPAVVVNMMRGGPGLGNISGAQGDYFQATRGGGNGDYHVVVIAPGTVQEMADCTLKAFEIADKYRVMCMILGDGYLGQMSEPCVLPDFVEKFPPKPWALTGKTPDRKQNKIMSLKLSGIDGELNAHTKALFANYQNIQDNETMSETFMCDDADVVLTGYGTCARVCKKAVKMLREQGIKAGLFRPITLWPFPQKELEAACAKAKKILTVEMSMGQMVQDVKLYSGHKVSDVDFYGEPGGIIPSVDAIIEKVKSYD</sequence>
<evidence type="ECO:0000313" key="4">
    <source>
        <dbReference type="EMBL" id="SEP86063.1"/>
    </source>
</evidence>
<dbReference type="CDD" id="cd07034">
    <property type="entry name" value="TPP_PYR_PFOR_IOR-alpha_like"/>
    <property type="match status" value="1"/>
</dbReference>
<proteinExistence type="predicted"/>
<dbReference type="Proteomes" id="UP000182360">
    <property type="component" value="Unassembled WGS sequence"/>
</dbReference>
<dbReference type="InterPro" id="IPR033412">
    <property type="entry name" value="PFOR_II"/>
</dbReference>
<organism evidence="4 5">
    <name type="scientific">Treponema bryantii</name>
    <dbReference type="NCBI Taxonomy" id="163"/>
    <lineage>
        <taxon>Bacteria</taxon>
        <taxon>Pseudomonadati</taxon>
        <taxon>Spirochaetota</taxon>
        <taxon>Spirochaetia</taxon>
        <taxon>Spirochaetales</taxon>
        <taxon>Treponemataceae</taxon>
        <taxon>Treponema</taxon>
    </lineage>
</organism>
<protein>
    <submittedName>
        <fullName evidence="4">2-oxoglutarate ferredoxin oxidoreductase subunit alpha</fullName>
    </submittedName>
</protein>
<dbReference type="STRING" id="163.SAMN04487775_102293"/>
<dbReference type="OrthoDB" id="9794954at2"/>
<evidence type="ECO:0000256" key="1">
    <source>
        <dbReference type="ARBA" id="ARBA00023002"/>
    </source>
</evidence>
<feature type="domain" description="Pyruvate flavodoxin/ferredoxin oxidoreductase pyrimidine binding" evidence="2">
    <location>
        <begin position="15"/>
        <end position="185"/>
    </location>
</feature>
<reference evidence="4 5" key="1">
    <citation type="submission" date="2016-10" db="EMBL/GenBank/DDBJ databases">
        <authorList>
            <person name="de Groot N.N."/>
        </authorList>
    </citation>
    <scope>NUCLEOTIDE SEQUENCE [LARGE SCALE GENOMIC DNA]</scope>
    <source>
        <strain evidence="4 5">B25</strain>
    </source>
</reference>
<keyword evidence="1" id="KW-0560">Oxidoreductase</keyword>
<gene>
    <name evidence="4" type="ORF">SAMN04487977_101641</name>
</gene>
<dbReference type="eggNOG" id="COG0674">
    <property type="taxonomic scope" value="Bacteria"/>
</dbReference>
<accession>A0A1H9BBM7</accession>
<dbReference type="InterPro" id="IPR009014">
    <property type="entry name" value="Transketo_C/PFOR_II"/>
</dbReference>
<dbReference type="GO" id="GO:0016491">
    <property type="term" value="F:oxidoreductase activity"/>
    <property type="evidence" value="ECO:0007669"/>
    <property type="project" value="UniProtKB-KW"/>
</dbReference>
<dbReference type="Gene3D" id="3.40.50.920">
    <property type="match status" value="1"/>
</dbReference>
<dbReference type="RefSeq" id="WP_074640809.1">
    <property type="nucleotide sequence ID" value="NZ_AP025286.1"/>
</dbReference>
<dbReference type="PANTHER" id="PTHR43088:SF1">
    <property type="entry name" value="SUBUNIT OF PYRUVATE:FLAVODOXIN OXIDOREDUCTASE"/>
    <property type="match status" value="1"/>
</dbReference>
<dbReference type="Pfam" id="PF01855">
    <property type="entry name" value="POR_N"/>
    <property type="match status" value="1"/>
</dbReference>
<dbReference type="NCBIfam" id="NF005507">
    <property type="entry name" value="PRK07119.1"/>
    <property type="match status" value="1"/>
</dbReference>
<dbReference type="AlphaFoldDB" id="A0A1H9BBM7"/>
<dbReference type="PANTHER" id="PTHR43088">
    <property type="entry name" value="SUBUNIT OF PYRUVATE:FLAVODOXIN OXIDOREDUCTASE-RELATED"/>
    <property type="match status" value="1"/>
</dbReference>
<keyword evidence="5" id="KW-1185">Reference proteome</keyword>
<dbReference type="EMBL" id="FOFU01000001">
    <property type="protein sequence ID" value="SEP86063.1"/>
    <property type="molecule type" value="Genomic_DNA"/>
</dbReference>
<dbReference type="InterPro" id="IPR052368">
    <property type="entry name" value="2-oxoacid_oxidoreductase"/>
</dbReference>
<dbReference type="SUPFAM" id="SSF52922">
    <property type="entry name" value="TK C-terminal domain-like"/>
    <property type="match status" value="1"/>
</dbReference>
<dbReference type="InterPro" id="IPR002880">
    <property type="entry name" value="Pyrv_Fd/Flavodoxin_OxRdtase_N"/>
</dbReference>
<feature type="domain" description="Pyruvate:ferredoxin oxidoreductase core" evidence="3">
    <location>
        <begin position="249"/>
        <end position="342"/>
    </location>
</feature>
<dbReference type="Gene3D" id="3.40.50.970">
    <property type="match status" value="1"/>
</dbReference>
<evidence type="ECO:0000313" key="5">
    <source>
        <dbReference type="Proteomes" id="UP000182360"/>
    </source>
</evidence>
<evidence type="ECO:0000259" key="2">
    <source>
        <dbReference type="Pfam" id="PF01855"/>
    </source>
</evidence>
<dbReference type="InterPro" id="IPR029061">
    <property type="entry name" value="THDP-binding"/>
</dbReference>
<dbReference type="SUPFAM" id="SSF52518">
    <property type="entry name" value="Thiamin diphosphate-binding fold (THDP-binding)"/>
    <property type="match status" value="1"/>
</dbReference>